<keyword evidence="3" id="KW-0378">Hydrolase</keyword>
<dbReference type="Pfam" id="PF02902">
    <property type="entry name" value="Peptidase_C48"/>
    <property type="match status" value="1"/>
</dbReference>
<organism evidence="5 6">
    <name type="scientific">Phytophthora megakarya</name>
    <dbReference type="NCBI Taxonomy" id="4795"/>
    <lineage>
        <taxon>Eukaryota</taxon>
        <taxon>Sar</taxon>
        <taxon>Stramenopiles</taxon>
        <taxon>Oomycota</taxon>
        <taxon>Peronosporomycetes</taxon>
        <taxon>Peronosporales</taxon>
        <taxon>Peronosporaceae</taxon>
        <taxon>Phytophthora</taxon>
    </lineage>
</organism>
<reference evidence="6" key="1">
    <citation type="submission" date="2017-03" db="EMBL/GenBank/DDBJ databases">
        <title>Phytopthora megakarya and P. palmivora, two closely related causual agents of cacao black pod achieved similar genome size and gene model numbers by different mechanisms.</title>
        <authorList>
            <person name="Ali S."/>
            <person name="Shao J."/>
            <person name="Larry D.J."/>
            <person name="Kronmiller B."/>
            <person name="Shen D."/>
            <person name="Strem M.D."/>
            <person name="Melnick R.L."/>
            <person name="Guiltinan M.J."/>
            <person name="Tyler B.M."/>
            <person name="Meinhardt L.W."/>
            <person name="Bailey B.A."/>
        </authorList>
    </citation>
    <scope>NUCLEOTIDE SEQUENCE [LARGE SCALE GENOMIC DNA]</scope>
    <source>
        <strain evidence="6">zdho120</strain>
    </source>
</reference>
<evidence type="ECO:0000313" key="6">
    <source>
        <dbReference type="Proteomes" id="UP000198211"/>
    </source>
</evidence>
<evidence type="ECO:0000256" key="3">
    <source>
        <dbReference type="ARBA" id="ARBA00022801"/>
    </source>
</evidence>
<evidence type="ECO:0000313" key="5">
    <source>
        <dbReference type="EMBL" id="OWY91086.1"/>
    </source>
</evidence>
<keyword evidence="6" id="KW-1185">Reference proteome</keyword>
<dbReference type="AlphaFoldDB" id="A0A225UEQ7"/>
<evidence type="ECO:0000256" key="1">
    <source>
        <dbReference type="ARBA" id="ARBA00005234"/>
    </source>
</evidence>
<feature type="non-terminal residue" evidence="5">
    <location>
        <position position="1"/>
    </location>
</feature>
<gene>
    <name evidence="5" type="ORF">PHMEG_00040487</name>
</gene>
<evidence type="ECO:0000256" key="2">
    <source>
        <dbReference type="ARBA" id="ARBA00022670"/>
    </source>
</evidence>
<protein>
    <submittedName>
        <fullName evidence="5">Cysteine protease</fullName>
    </submittedName>
</protein>
<proteinExistence type="inferred from homology"/>
<comment type="similarity">
    <text evidence="1">Belongs to the peptidase C48 family.</text>
</comment>
<dbReference type="SUPFAM" id="SSF54001">
    <property type="entry name" value="Cysteine proteinases"/>
    <property type="match status" value="1"/>
</dbReference>
<comment type="caution">
    <text evidence="5">The sequence shown here is derived from an EMBL/GenBank/DDBJ whole genome shotgun (WGS) entry which is preliminary data.</text>
</comment>
<dbReference type="GO" id="GO:0008234">
    <property type="term" value="F:cysteine-type peptidase activity"/>
    <property type="evidence" value="ECO:0007669"/>
    <property type="project" value="InterPro"/>
</dbReference>
<dbReference type="Proteomes" id="UP000198211">
    <property type="component" value="Unassembled WGS sequence"/>
</dbReference>
<evidence type="ECO:0000259" key="4">
    <source>
        <dbReference type="Pfam" id="PF02902"/>
    </source>
</evidence>
<feature type="domain" description="Ubiquitin-like protease family profile" evidence="4">
    <location>
        <begin position="134"/>
        <end position="168"/>
    </location>
</feature>
<dbReference type="InterPro" id="IPR003653">
    <property type="entry name" value="Peptidase_C48_C"/>
</dbReference>
<sequence length="184" mass="21087">ITDLGNYTLKQLNAMQGIYILQETCKHGMQLISWIQSEFAGVSTTEVLVQSLQQHHSHVLVKGFELQFLDFSHVYRTPPGLWLSEPLFHALDVVWSNYNVDVFTLPVMEKDTITRIPKDNALYIARSTTTWSFFLPVNLGRNHWVAIAIDRSPKKIFVYNSMSAYPDKDVLHKVVVEIQALPTL</sequence>
<dbReference type="Gene3D" id="3.40.395.10">
    <property type="entry name" value="Adenoviral Proteinase, Chain A"/>
    <property type="match status" value="1"/>
</dbReference>
<accession>A0A225UEQ7</accession>
<dbReference type="InterPro" id="IPR038765">
    <property type="entry name" value="Papain-like_cys_pep_sf"/>
</dbReference>
<dbReference type="EMBL" id="NBNE01021125">
    <property type="protein sequence ID" value="OWY91086.1"/>
    <property type="molecule type" value="Genomic_DNA"/>
</dbReference>
<dbReference type="GO" id="GO:0006508">
    <property type="term" value="P:proteolysis"/>
    <property type="evidence" value="ECO:0007669"/>
    <property type="project" value="UniProtKB-KW"/>
</dbReference>
<dbReference type="OrthoDB" id="108785at2759"/>
<name>A0A225UEQ7_9STRA</name>
<keyword evidence="2 5" id="KW-0645">Protease</keyword>